<dbReference type="STRING" id="1122133.SAMN02745157_4840"/>
<dbReference type="CDD" id="cd02440">
    <property type="entry name" value="AdoMet_MTases"/>
    <property type="match status" value="1"/>
</dbReference>
<accession>A0A1M5MNU3</accession>
<dbReference type="InterPro" id="IPR031339">
    <property type="entry name" value="DUF4942"/>
</dbReference>
<evidence type="ECO:0000313" key="3">
    <source>
        <dbReference type="EMBL" id="SHG79094.1"/>
    </source>
</evidence>
<dbReference type="InterPro" id="IPR029063">
    <property type="entry name" value="SAM-dependent_MTases_sf"/>
</dbReference>
<dbReference type="OrthoDB" id="270332at2"/>
<reference evidence="3 4" key="1">
    <citation type="submission" date="2016-11" db="EMBL/GenBank/DDBJ databases">
        <authorList>
            <person name="Jaros S."/>
            <person name="Januszkiewicz K."/>
            <person name="Wedrychowicz H."/>
        </authorList>
    </citation>
    <scope>NUCLEOTIDE SEQUENCE [LARGE SCALE GENOMIC DNA]</scope>
    <source>
        <strain evidence="3 4">DSM 19436</strain>
    </source>
</reference>
<dbReference type="InterPro" id="IPR041698">
    <property type="entry name" value="Methyltransf_25"/>
</dbReference>
<dbReference type="Gene3D" id="3.40.50.150">
    <property type="entry name" value="Vaccinia Virus protein VP39"/>
    <property type="match status" value="1"/>
</dbReference>
<keyword evidence="3" id="KW-0808">Transferase</keyword>
<dbReference type="Pfam" id="PF13708">
    <property type="entry name" value="DUF4942"/>
    <property type="match status" value="1"/>
</dbReference>
<sequence>MNAPALQRTISDMIEEYDAKSAVLDQEIRSLGEAAGRLEMATCVGGTYGGDIWWRGKPSVDEKAAHRALLVSAWKAIHTRLNIDLIASANDKRKWEVDIANPPPLTRENVVLTFGDYLLRTRFHLLKGLAEVFVDLDPAYKSHSKVKIGVAGLPKRVILQSVGGWGSYGRDRLRDLLNALAAYQAQPLIAHDEFAALDALHSYTSGSKAGEVQIRGLRVRKFVNGNAHVIFGPDLLLDINRALAEFYGEVLPDAEGEEPSRKPSTAVAKDLQFYPTPQAVIAEIVEAASIPDLPGLRNGWRDQPAPLRVLEPSCGDGRIMRAISKRGHSVVGIEVHPGRAEKARQSGLSVVTSNFLEQPAEPTFDRVVMNPRFYGRHYLHHVRHALRFLKPGGLLVTVLPATAWYDHGELKGRWQDLPVVSFAESGTNIPTGYLVMWAPE</sequence>
<dbReference type="GO" id="GO:0008168">
    <property type="term" value="F:methyltransferase activity"/>
    <property type="evidence" value="ECO:0007669"/>
    <property type="project" value="UniProtKB-KW"/>
</dbReference>
<gene>
    <name evidence="3" type="ORF">SAMN02745157_4840</name>
</gene>
<organism evidence="3 4">
    <name type="scientific">Kaistia soli DSM 19436</name>
    <dbReference type="NCBI Taxonomy" id="1122133"/>
    <lineage>
        <taxon>Bacteria</taxon>
        <taxon>Pseudomonadati</taxon>
        <taxon>Pseudomonadota</taxon>
        <taxon>Alphaproteobacteria</taxon>
        <taxon>Hyphomicrobiales</taxon>
        <taxon>Kaistiaceae</taxon>
        <taxon>Kaistia</taxon>
    </lineage>
</organism>
<dbReference type="SUPFAM" id="SSF53335">
    <property type="entry name" value="S-adenosyl-L-methionine-dependent methyltransferases"/>
    <property type="match status" value="1"/>
</dbReference>
<dbReference type="RefSeq" id="WP_073058185.1">
    <property type="nucleotide sequence ID" value="NZ_FQUP01000007.1"/>
</dbReference>
<dbReference type="Proteomes" id="UP000184485">
    <property type="component" value="Unassembled WGS sequence"/>
</dbReference>
<feature type="domain" description="DUF4942" evidence="2">
    <location>
        <begin position="67"/>
        <end position="249"/>
    </location>
</feature>
<dbReference type="PRINTS" id="PR00507">
    <property type="entry name" value="N12N6MTFRASE"/>
</dbReference>
<dbReference type="GO" id="GO:0032259">
    <property type="term" value="P:methylation"/>
    <property type="evidence" value="ECO:0007669"/>
    <property type="project" value="UniProtKB-KW"/>
</dbReference>
<dbReference type="AlphaFoldDB" id="A0A1M5MNU3"/>
<keyword evidence="4" id="KW-1185">Reference proteome</keyword>
<evidence type="ECO:0000259" key="2">
    <source>
        <dbReference type="Pfam" id="PF13708"/>
    </source>
</evidence>
<dbReference type="Pfam" id="PF13649">
    <property type="entry name" value="Methyltransf_25"/>
    <property type="match status" value="1"/>
</dbReference>
<dbReference type="EMBL" id="FQUP01000007">
    <property type="protein sequence ID" value="SHG79094.1"/>
    <property type="molecule type" value="Genomic_DNA"/>
</dbReference>
<protein>
    <submittedName>
        <fullName evidence="3">Methyltransferase domain-containing protein</fullName>
    </submittedName>
</protein>
<name>A0A1M5MNU3_9HYPH</name>
<feature type="domain" description="Methyltransferase" evidence="1">
    <location>
        <begin position="309"/>
        <end position="393"/>
    </location>
</feature>
<evidence type="ECO:0000313" key="4">
    <source>
        <dbReference type="Proteomes" id="UP000184485"/>
    </source>
</evidence>
<keyword evidence="3" id="KW-0489">Methyltransferase</keyword>
<proteinExistence type="predicted"/>
<evidence type="ECO:0000259" key="1">
    <source>
        <dbReference type="Pfam" id="PF13649"/>
    </source>
</evidence>